<dbReference type="EMBL" id="JAQQWN010000004">
    <property type="protein sequence ID" value="KAK8090017.1"/>
    <property type="molecule type" value="Genomic_DNA"/>
</dbReference>
<dbReference type="InterPro" id="IPR021150">
    <property type="entry name" value="Ubiq_cyt_c_chap"/>
</dbReference>
<reference evidence="4 5" key="1">
    <citation type="submission" date="2023-01" db="EMBL/GenBank/DDBJ databases">
        <title>Analysis of 21 Apiospora genomes using comparative genomics revels a genus with tremendous synthesis potential of carbohydrate active enzymes and secondary metabolites.</title>
        <authorList>
            <person name="Sorensen T."/>
        </authorList>
    </citation>
    <scope>NUCLEOTIDE SEQUENCE [LARGE SCALE GENOMIC DNA]</scope>
    <source>
        <strain evidence="4 5">CBS 114990</strain>
    </source>
</reference>
<dbReference type="InterPro" id="IPR007129">
    <property type="entry name" value="Ubiqinol_cyt_c_chaperone_CPB3"/>
</dbReference>
<evidence type="ECO:0000256" key="1">
    <source>
        <dbReference type="ARBA" id="ARBA00006407"/>
    </source>
</evidence>
<comment type="caution">
    <text evidence="4">The sequence shown here is derived from an EMBL/GenBank/DDBJ whole genome shotgun (WGS) entry which is preliminary data.</text>
</comment>
<accession>A0ABR1X3T6</accession>
<name>A0ABR1X3T6_9PEZI</name>
<dbReference type="Pfam" id="PF03981">
    <property type="entry name" value="Ubiq_cyt_C_chap"/>
    <property type="match status" value="1"/>
</dbReference>
<gene>
    <name evidence="4" type="ORF">PG997_004978</name>
</gene>
<organism evidence="4 5">
    <name type="scientific">Apiospora hydei</name>
    <dbReference type="NCBI Taxonomy" id="1337664"/>
    <lineage>
        <taxon>Eukaryota</taxon>
        <taxon>Fungi</taxon>
        <taxon>Dikarya</taxon>
        <taxon>Ascomycota</taxon>
        <taxon>Pezizomycotina</taxon>
        <taxon>Sordariomycetes</taxon>
        <taxon>Xylariomycetidae</taxon>
        <taxon>Amphisphaeriales</taxon>
        <taxon>Apiosporaceae</taxon>
        <taxon>Apiospora</taxon>
    </lineage>
</organism>
<evidence type="ECO:0000259" key="3">
    <source>
        <dbReference type="Pfam" id="PF03981"/>
    </source>
</evidence>
<feature type="domain" description="Ubiquinol-cytochrome c chaperone" evidence="3">
    <location>
        <begin position="142"/>
        <end position="280"/>
    </location>
</feature>
<proteinExistence type="inferred from homology"/>
<dbReference type="Proteomes" id="UP001433268">
    <property type="component" value="Unassembled WGS sequence"/>
</dbReference>
<feature type="compositionally biased region" description="Low complexity" evidence="2">
    <location>
        <begin position="36"/>
        <end position="60"/>
    </location>
</feature>
<protein>
    <submittedName>
        <fullName evidence="4">Fatty acid synthase CEM1</fullName>
    </submittedName>
</protein>
<evidence type="ECO:0000256" key="2">
    <source>
        <dbReference type="SAM" id="MobiDB-lite"/>
    </source>
</evidence>
<feature type="region of interest" description="Disordered" evidence="2">
    <location>
        <begin position="36"/>
        <end position="68"/>
    </location>
</feature>
<dbReference type="GeneID" id="92042353"/>
<dbReference type="PANTHER" id="PTHR12184:SF1">
    <property type="entry name" value="UBIQUINOL-CYTOCHROME-C REDUCTASE COMPLEX ASSEMBLY FACTOR 1"/>
    <property type="match status" value="1"/>
</dbReference>
<keyword evidence="5" id="KW-1185">Reference proteome</keyword>
<comment type="similarity">
    <text evidence="1">Belongs to the CBP3 family.</text>
</comment>
<sequence>MACRSCRSHIGQLARQARITSNSAEASAASSIVAASRLAANPSQRSQRQPAQQQQQQQRRGFSSAPRSQASMLPDFIKNAAGHLLQSSTQPYQVHRATEIIYKTCASQATYTISEEDKRNGTVQKAEDGVEIGVGKTMWHTEFGLPATFSTWSQVTMLHMYLVCARLRNLDKDAARSWQQQLVDHYFFDAEERMDLTHGITSRGVRQRYLKDLFVTWRGLLAAYDEGVVRGDAVLASAVWRNIFSASADVDVRSVAAVVSWMRLCLKMLDQMPDEALFAQASAAFKWPAKNELNVVDRPVRELEGLLPNAPAAVAATATNVKAEEPTATEKESIANMQRKLGAV</sequence>
<dbReference type="RefSeq" id="XP_066672911.1">
    <property type="nucleotide sequence ID" value="XM_066809293.1"/>
</dbReference>
<evidence type="ECO:0000313" key="4">
    <source>
        <dbReference type="EMBL" id="KAK8090017.1"/>
    </source>
</evidence>
<evidence type="ECO:0000313" key="5">
    <source>
        <dbReference type="Proteomes" id="UP001433268"/>
    </source>
</evidence>
<dbReference type="PANTHER" id="PTHR12184">
    <property type="entry name" value="UBIQUINOL-CYTOCHROME C REDUCTASE COMPLEX ASSEMBLY FACTOR 1 FAMILY MEMBER"/>
    <property type="match status" value="1"/>
</dbReference>